<gene>
    <name evidence="2" type="ORF">B0H17DRAFT_1095725</name>
</gene>
<evidence type="ECO:0000313" key="2">
    <source>
        <dbReference type="EMBL" id="KAJ7659933.1"/>
    </source>
</evidence>
<reference evidence="2" key="1">
    <citation type="submission" date="2023-03" db="EMBL/GenBank/DDBJ databases">
        <title>Massive genome expansion in bonnet fungi (Mycena s.s.) driven by repeated elements and novel gene families across ecological guilds.</title>
        <authorList>
            <consortium name="Lawrence Berkeley National Laboratory"/>
            <person name="Harder C.B."/>
            <person name="Miyauchi S."/>
            <person name="Viragh M."/>
            <person name="Kuo A."/>
            <person name="Thoen E."/>
            <person name="Andreopoulos B."/>
            <person name="Lu D."/>
            <person name="Skrede I."/>
            <person name="Drula E."/>
            <person name="Henrissat B."/>
            <person name="Morin E."/>
            <person name="Kohler A."/>
            <person name="Barry K."/>
            <person name="LaButti K."/>
            <person name="Morin E."/>
            <person name="Salamov A."/>
            <person name="Lipzen A."/>
            <person name="Mereny Z."/>
            <person name="Hegedus B."/>
            <person name="Baldrian P."/>
            <person name="Stursova M."/>
            <person name="Weitz H."/>
            <person name="Taylor A."/>
            <person name="Grigoriev I.V."/>
            <person name="Nagy L.G."/>
            <person name="Martin F."/>
            <person name="Kauserud H."/>
        </authorList>
    </citation>
    <scope>NUCLEOTIDE SEQUENCE</scope>
    <source>
        <strain evidence="2">CBHHK067</strain>
    </source>
</reference>
<evidence type="ECO:0000256" key="1">
    <source>
        <dbReference type="SAM" id="MobiDB-lite"/>
    </source>
</evidence>
<feature type="non-terminal residue" evidence="2">
    <location>
        <position position="1"/>
    </location>
</feature>
<sequence>TRSARGAARRRLRLRRRRAPIPRRPRRRGRRTPRASRRAAGTHSRWCTPSGTSGTPAAREAQPRHRAPGIPPIPGGLRAAAKPGGAGDCTGCTYMH</sequence>
<feature type="compositionally biased region" description="Basic residues" evidence="1">
    <location>
        <begin position="7"/>
        <end position="37"/>
    </location>
</feature>
<protein>
    <submittedName>
        <fullName evidence="2">Uncharacterized protein</fullName>
    </submittedName>
</protein>
<dbReference type="Proteomes" id="UP001221757">
    <property type="component" value="Unassembled WGS sequence"/>
</dbReference>
<accession>A0AAD7CRE4</accession>
<evidence type="ECO:0000313" key="3">
    <source>
        <dbReference type="Proteomes" id="UP001221757"/>
    </source>
</evidence>
<dbReference type="AlphaFoldDB" id="A0AAD7CRE4"/>
<organism evidence="2 3">
    <name type="scientific">Mycena rosella</name>
    <name type="common">Pink bonnet</name>
    <name type="synonym">Agaricus rosellus</name>
    <dbReference type="NCBI Taxonomy" id="1033263"/>
    <lineage>
        <taxon>Eukaryota</taxon>
        <taxon>Fungi</taxon>
        <taxon>Dikarya</taxon>
        <taxon>Basidiomycota</taxon>
        <taxon>Agaricomycotina</taxon>
        <taxon>Agaricomycetes</taxon>
        <taxon>Agaricomycetidae</taxon>
        <taxon>Agaricales</taxon>
        <taxon>Marasmiineae</taxon>
        <taxon>Mycenaceae</taxon>
        <taxon>Mycena</taxon>
    </lineage>
</organism>
<name>A0AAD7CRE4_MYCRO</name>
<feature type="non-terminal residue" evidence="2">
    <location>
        <position position="96"/>
    </location>
</feature>
<feature type="compositionally biased region" description="Polar residues" evidence="1">
    <location>
        <begin position="45"/>
        <end position="55"/>
    </location>
</feature>
<comment type="caution">
    <text evidence="2">The sequence shown here is derived from an EMBL/GenBank/DDBJ whole genome shotgun (WGS) entry which is preliminary data.</text>
</comment>
<keyword evidence="3" id="KW-1185">Reference proteome</keyword>
<dbReference type="EMBL" id="JARKIE010000265">
    <property type="protein sequence ID" value="KAJ7659933.1"/>
    <property type="molecule type" value="Genomic_DNA"/>
</dbReference>
<feature type="region of interest" description="Disordered" evidence="1">
    <location>
        <begin position="1"/>
        <end position="96"/>
    </location>
</feature>
<proteinExistence type="predicted"/>